<proteinExistence type="predicted"/>
<dbReference type="WBParaSite" id="MCU_014939-RA">
    <property type="protein sequence ID" value="MCU_014939-RA"/>
    <property type="gene ID" value="MCU_014939"/>
</dbReference>
<dbReference type="AlphaFoldDB" id="A0A5K3G339"/>
<feature type="region of interest" description="Disordered" evidence="1">
    <location>
        <begin position="1"/>
        <end position="48"/>
    </location>
</feature>
<organism evidence="2">
    <name type="scientific">Mesocestoides corti</name>
    <name type="common">Flatworm</name>
    <dbReference type="NCBI Taxonomy" id="53468"/>
    <lineage>
        <taxon>Eukaryota</taxon>
        <taxon>Metazoa</taxon>
        <taxon>Spiralia</taxon>
        <taxon>Lophotrochozoa</taxon>
        <taxon>Platyhelminthes</taxon>
        <taxon>Cestoda</taxon>
        <taxon>Eucestoda</taxon>
        <taxon>Cyclophyllidea</taxon>
        <taxon>Mesocestoididae</taxon>
        <taxon>Mesocestoides</taxon>
    </lineage>
</organism>
<reference evidence="2" key="1">
    <citation type="submission" date="2019-11" db="UniProtKB">
        <authorList>
            <consortium name="WormBaseParasite"/>
        </authorList>
    </citation>
    <scope>IDENTIFICATION</scope>
</reference>
<evidence type="ECO:0000313" key="2">
    <source>
        <dbReference type="WBParaSite" id="MCU_014939-RA"/>
    </source>
</evidence>
<sequence>MIPHCSNAKTNTTRSITLKPTTTKPQALHAQTTKPTTLTAGHAMPPPHNNATLHQHSCCCCTVKIRALPNHHRHMQQAAHTSHAYALATRLPAAHGHLSE</sequence>
<evidence type="ECO:0000256" key="1">
    <source>
        <dbReference type="SAM" id="MobiDB-lite"/>
    </source>
</evidence>
<accession>A0A5K3G339</accession>
<name>A0A5K3G339_MESCO</name>
<feature type="compositionally biased region" description="Polar residues" evidence="1">
    <location>
        <begin position="7"/>
        <end position="39"/>
    </location>
</feature>
<protein>
    <submittedName>
        <fullName evidence="2">Uncharacterized protein</fullName>
    </submittedName>
</protein>